<organism evidence="2 3">
    <name type="scientific">Lentinus brumalis</name>
    <dbReference type="NCBI Taxonomy" id="2498619"/>
    <lineage>
        <taxon>Eukaryota</taxon>
        <taxon>Fungi</taxon>
        <taxon>Dikarya</taxon>
        <taxon>Basidiomycota</taxon>
        <taxon>Agaricomycotina</taxon>
        <taxon>Agaricomycetes</taxon>
        <taxon>Polyporales</taxon>
        <taxon>Polyporaceae</taxon>
        <taxon>Lentinus</taxon>
    </lineage>
</organism>
<gene>
    <name evidence="2" type="ORF">OH76DRAFT_1395805</name>
</gene>
<dbReference type="AlphaFoldDB" id="A0A371DVZ1"/>
<reference evidence="2 3" key="1">
    <citation type="journal article" date="2018" name="Biotechnol. Biofuels">
        <title>Integrative visual omics of the white-rot fungus Polyporus brumalis exposes the biotechnological potential of its oxidative enzymes for delignifying raw plant biomass.</title>
        <authorList>
            <person name="Miyauchi S."/>
            <person name="Rancon A."/>
            <person name="Drula E."/>
            <person name="Hage H."/>
            <person name="Chaduli D."/>
            <person name="Favel A."/>
            <person name="Grisel S."/>
            <person name="Henrissat B."/>
            <person name="Herpoel-Gimbert I."/>
            <person name="Ruiz-Duenas F.J."/>
            <person name="Chevret D."/>
            <person name="Hainaut M."/>
            <person name="Lin J."/>
            <person name="Wang M."/>
            <person name="Pangilinan J."/>
            <person name="Lipzen A."/>
            <person name="Lesage-Meessen L."/>
            <person name="Navarro D."/>
            <person name="Riley R."/>
            <person name="Grigoriev I.V."/>
            <person name="Zhou S."/>
            <person name="Raouche S."/>
            <person name="Rosso M.N."/>
        </authorList>
    </citation>
    <scope>NUCLEOTIDE SEQUENCE [LARGE SCALE GENOMIC DNA]</scope>
    <source>
        <strain evidence="2 3">BRFM 1820</strain>
    </source>
</reference>
<evidence type="ECO:0008006" key="4">
    <source>
        <dbReference type="Google" id="ProtNLM"/>
    </source>
</evidence>
<evidence type="ECO:0000313" key="3">
    <source>
        <dbReference type="Proteomes" id="UP000256964"/>
    </source>
</evidence>
<dbReference type="PROSITE" id="PS51257">
    <property type="entry name" value="PROKAR_LIPOPROTEIN"/>
    <property type="match status" value="1"/>
</dbReference>
<evidence type="ECO:0000313" key="2">
    <source>
        <dbReference type="EMBL" id="RDX56681.1"/>
    </source>
</evidence>
<evidence type="ECO:0000256" key="1">
    <source>
        <dbReference type="SAM" id="SignalP"/>
    </source>
</evidence>
<accession>A0A371DVZ1</accession>
<keyword evidence="1" id="KW-0732">Signal</keyword>
<feature type="chain" id="PRO_5016961903" description="Secreted protein" evidence="1">
    <location>
        <begin position="36"/>
        <end position="116"/>
    </location>
</feature>
<dbReference type="Proteomes" id="UP000256964">
    <property type="component" value="Unassembled WGS sequence"/>
</dbReference>
<feature type="signal peptide" evidence="1">
    <location>
        <begin position="1"/>
        <end position="35"/>
    </location>
</feature>
<dbReference type="EMBL" id="KZ857380">
    <property type="protein sequence ID" value="RDX56681.1"/>
    <property type="molecule type" value="Genomic_DNA"/>
</dbReference>
<proteinExistence type="predicted"/>
<protein>
    <recommendedName>
        <fullName evidence="4">Secreted protein</fullName>
    </recommendedName>
</protein>
<name>A0A371DVZ1_9APHY</name>
<sequence>MCSCVGRCPTCLPVHGTLQLPCVALLSSALSCSAAAGCLGNKPRVFNNSIASADLLETSLLLISFTCRETRAVLPVSERASTHRDYLHIDHNLTNRLACLSSFLVLRADVIPGAVD</sequence>
<keyword evidence="3" id="KW-1185">Reference proteome</keyword>